<evidence type="ECO:0000256" key="3">
    <source>
        <dbReference type="ARBA" id="ARBA00023002"/>
    </source>
</evidence>
<keyword evidence="4" id="KW-0170">Cobalt</keyword>
<gene>
    <name evidence="6" type="ORF">JTY93_19530</name>
</gene>
<dbReference type="Gene3D" id="3.20.70.20">
    <property type="match status" value="1"/>
</dbReference>
<feature type="domain" description="Ribonucleotide reductase large subunit C-terminal" evidence="5">
    <location>
        <begin position="206"/>
        <end position="362"/>
    </location>
</feature>
<evidence type="ECO:0000313" key="7">
    <source>
        <dbReference type="Proteomes" id="UP000663249"/>
    </source>
</evidence>
<dbReference type="PANTHER" id="PTHR43371">
    <property type="entry name" value="VITAMIN B12-DEPENDENT RIBONUCLEOTIDE REDUCTASE"/>
    <property type="match status" value="1"/>
</dbReference>
<keyword evidence="2" id="KW-0846">Cobalamin</keyword>
<name>A0ABX7JV79_9PSED</name>
<keyword evidence="7" id="KW-1185">Reference proteome</keyword>
<feature type="domain" description="Ribonucleotide reductase large subunit C-terminal" evidence="5">
    <location>
        <begin position="375"/>
        <end position="522"/>
    </location>
</feature>
<accession>A0ABX7JV79</accession>
<protein>
    <recommendedName>
        <fullName evidence="5">Ribonucleotide reductase large subunit C-terminal domain-containing protein</fullName>
    </recommendedName>
</protein>
<dbReference type="RefSeq" id="WP_205478278.1">
    <property type="nucleotide sequence ID" value="NZ_CP070506.1"/>
</dbReference>
<organism evidence="6 7">
    <name type="scientific">Pseudomonas hygromyciniae</name>
    <dbReference type="NCBI Taxonomy" id="2812000"/>
    <lineage>
        <taxon>Bacteria</taxon>
        <taxon>Pseudomonadati</taxon>
        <taxon>Pseudomonadota</taxon>
        <taxon>Gammaproteobacteria</taxon>
        <taxon>Pseudomonadales</taxon>
        <taxon>Pseudomonadaceae</taxon>
        <taxon>Pseudomonas</taxon>
    </lineage>
</organism>
<dbReference type="PANTHER" id="PTHR43371:SF1">
    <property type="entry name" value="RIBONUCLEOSIDE-DIPHOSPHATE REDUCTASE"/>
    <property type="match status" value="1"/>
</dbReference>
<dbReference type="Pfam" id="PF02867">
    <property type="entry name" value="Ribonuc_red_lgC"/>
    <property type="match status" value="2"/>
</dbReference>
<dbReference type="InterPro" id="IPR050862">
    <property type="entry name" value="RdRp_reductase_class-2"/>
</dbReference>
<evidence type="ECO:0000313" key="6">
    <source>
        <dbReference type="EMBL" id="QSB38440.1"/>
    </source>
</evidence>
<sequence>MDQTKHAACHTIPNWALNNPYLDILAPRFFENTSKYDWADLPRRVVRMFTEVERRYASEAESLALAEKLHLLLLDGAFLPNSPVMMNSEHSSSTNLFACHVLAPPVDAEAMAIAGKIHDGCGGIGYDLTSVDDPVAMTMFIESQTAALNPNRKRKAHSAVTLHVDHPMVGPFIDMSSSLEITHTNVELDAPFFAALSAEQPGVVGIWRSVCASIFKTGRPAIAFGEHKSLRSPNGERLILNVCGESLLRENESSLIGSLNASRFVSQGLFDEGRFKVAVDVAVRCLDNLHDIQDHASTTVAERCMQSRKIGLSVMGFADALLMQGIRYGSSQALDFAALVMGLLQSTARATSESLASARGSCDPSLLRAGEPLRRNASLMAIAANGTLSLLANVSGGIEPIFSYVTRQTVDGSVINQMQPTLRRLLGEHGMAEDAIAEVANSLMNGALPADLEQIPPIIRLAMVRAHDLSPSDHIQTQATFQSFIDGGISKTINLPASSTVDDIAAAILNARASGCVGISLYRDGSISGQPSQIAATQSLDAGVVAA</sequence>
<dbReference type="SUPFAM" id="SSF51998">
    <property type="entry name" value="PFL-like glycyl radical enzymes"/>
    <property type="match status" value="1"/>
</dbReference>
<evidence type="ECO:0000256" key="2">
    <source>
        <dbReference type="ARBA" id="ARBA00022628"/>
    </source>
</evidence>
<dbReference type="Proteomes" id="UP000663249">
    <property type="component" value="Chromosome"/>
</dbReference>
<dbReference type="EMBL" id="CP070506">
    <property type="protein sequence ID" value="QSB38440.1"/>
    <property type="molecule type" value="Genomic_DNA"/>
</dbReference>
<dbReference type="InterPro" id="IPR000788">
    <property type="entry name" value="RNR_lg_C"/>
</dbReference>
<evidence type="ECO:0000256" key="1">
    <source>
        <dbReference type="ARBA" id="ARBA00001922"/>
    </source>
</evidence>
<evidence type="ECO:0000256" key="4">
    <source>
        <dbReference type="ARBA" id="ARBA00023285"/>
    </source>
</evidence>
<evidence type="ECO:0000259" key="5">
    <source>
        <dbReference type="Pfam" id="PF02867"/>
    </source>
</evidence>
<dbReference type="PRINTS" id="PR01183">
    <property type="entry name" value="RIBORDTASEM1"/>
</dbReference>
<keyword evidence="3" id="KW-0560">Oxidoreductase</keyword>
<reference evidence="6 7" key="1">
    <citation type="submission" date="2021-02" db="EMBL/GenBank/DDBJ databases">
        <title>Genomic and phenotypic characterization of Pseudomonas hygromyciniae, a novel bacterial species discovered from a commercially purchased antibiotic vial.</title>
        <authorList>
            <person name="Turner T.L."/>
            <person name="Mitra S.D."/>
            <person name="Kochan T.J."/>
            <person name="Pincus N.B."/>
            <person name="Lebrun-Corbin M."/>
            <person name="Cheung B."/>
            <person name="Gatesy S.W."/>
            <person name="Afzal T."/>
            <person name="Ozer E.A."/>
            <person name="Hauser A.R."/>
        </authorList>
    </citation>
    <scope>NUCLEOTIDE SEQUENCE [LARGE SCALE GENOMIC DNA]</scope>
    <source>
        <strain evidence="6 7">SDM007</strain>
    </source>
</reference>
<comment type="cofactor">
    <cofactor evidence="1">
        <name>adenosylcob(III)alamin</name>
        <dbReference type="ChEBI" id="CHEBI:18408"/>
    </cofactor>
</comment>
<proteinExistence type="predicted"/>